<gene>
    <name evidence="1" type="ORF">FSARC_1967</name>
</gene>
<evidence type="ECO:0008006" key="3">
    <source>
        <dbReference type="Google" id="ProtNLM"/>
    </source>
</evidence>
<dbReference type="OrthoDB" id="3559235at2759"/>
<evidence type="ECO:0000313" key="1">
    <source>
        <dbReference type="EMBL" id="KAF4971134.1"/>
    </source>
</evidence>
<evidence type="ECO:0000313" key="2">
    <source>
        <dbReference type="Proteomes" id="UP000622797"/>
    </source>
</evidence>
<proteinExistence type="predicted"/>
<dbReference type="AlphaFoldDB" id="A0A8H4XEG2"/>
<dbReference type="EMBL" id="JABEXW010000101">
    <property type="protein sequence ID" value="KAF4971134.1"/>
    <property type="molecule type" value="Genomic_DNA"/>
</dbReference>
<reference evidence="1" key="2">
    <citation type="submission" date="2020-05" db="EMBL/GenBank/DDBJ databases">
        <authorList>
            <person name="Kim H.-S."/>
            <person name="Proctor R.H."/>
            <person name="Brown D.W."/>
        </authorList>
    </citation>
    <scope>NUCLEOTIDE SEQUENCE</scope>
    <source>
        <strain evidence="1">NRRL 20472</strain>
    </source>
</reference>
<sequence>MEAVSAASAIASLLEISLSIIKSVRRASEAYVDAPNAISTVSNHLNDIQEILELVRAQPELQTDAIETELVRLQLALEQLQTFHRKLDTRAQKTGLRQFLLTLRDHDRESQEIELILRRIKALQESLTIRILIVNAGLVGNQKDGYQIACDTLERVDKNVKDVLGEGLRIRRVLEDRSLILAGRSEGFINLTGADTTAIDEAPARENPSRSQAEMERFVTKNLKAGDNLTYYEGDLGFDDQSTQGQRSIMEDIELGKGSSVIRGNVSKDASEAFIAGLWGRRS</sequence>
<accession>A0A8H4XEG2</accession>
<organism evidence="1 2">
    <name type="scientific">Fusarium sarcochroum</name>
    <dbReference type="NCBI Taxonomy" id="1208366"/>
    <lineage>
        <taxon>Eukaryota</taxon>
        <taxon>Fungi</taxon>
        <taxon>Dikarya</taxon>
        <taxon>Ascomycota</taxon>
        <taxon>Pezizomycotina</taxon>
        <taxon>Sordariomycetes</taxon>
        <taxon>Hypocreomycetidae</taxon>
        <taxon>Hypocreales</taxon>
        <taxon>Nectriaceae</taxon>
        <taxon>Fusarium</taxon>
        <taxon>Fusarium lateritium species complex</taxon>
    </lineage>
</organism>
<name>A0A8H4XEG2_9HYPO</name>
<protein>
    <recommendedName>
        <fullName evidence="3">Fungal N-terminal domain-containing protein</fullName>
    </recommendedName>
</protein>
<dbReference type="Proteomes" id="UP000622797">
    <property type="component" value="Unassembled WGS sequence"/>
</dbReference>
<reference evidence="1" key="1">
    <citation type="journal article" date="2020" name="BMC Genomics">
        <title>Correction to: Identification and distribution of gene clusters required for synthesis of sphingolipid metabolism inhibitors in diverse species of the filamentous fungus Fusarium.</title>
        <authorList>
            <person name="Kim H.S."/>
            <person name="Lohmar J.M."/>
            <person name="Busman M."/>
            <person name="Brown D.W."/>
            <person name="Naumann T.A."/>
            <person name="Divon H.H."/>
            <person name="Lysoe E."/>
            <person name="Uhlig S."/>
            <person name="Proctor R.H."/>
        </authorList>
    </citation>
    <scope>NUCLEOTIDE SEQUENCE</scope>
    <source>
        <strain evidence="1">NRRL 20472</strain>
    </source>
</reference>
<comment type="caution">
    <text evidence="1">The sequence shown here is derived from an EMBL/GenBank/DDBJ whole genome shotgun (WGS) entry which is preliminary data.</text>
</comment>
<keyword evidence="2" id="KW-1185">Reference proteome</keyword>